<reference evidence="1 2" key="1">
    <citation type="submission" date="2019-05" db="EMBL/GenBank/DDBJ databases">
        <title>Draft genome sequence of Nonomuraea zeae DSM 100528.</title>
        <authorList>
            <person name="Saricaoglu S."/>
            <person name="Isik K."/>
        </authorList>
    </citation>
    <scope>NUCLEOTIDE SEQUENCE [LARGE SCALE GENOMIC DNA]</scope>
    <source>
        <strain evidence="1 2">DSM 100528</strain>
    </source>
</reference>
<dbReference type="OrthoDB" id="569821at2"/>
<name>A0A5S4GJ81_9ACTN</name>
<dbReference type="EMBL" id="VCKX01000062">
    <property type="protein sequence ID" value="TMR32975.1"/>
    <property type="molecule type" value="Genomic_DNA"/>
</dbReference>
<dbReference type="RefSeq" id="WP_138691471.1">
    <property type="nucleotide sequence ID" value="NZ_JBHSAZ010000019.1"/>
</dbReference>
<dbReference type="AlphaFoldDB" id="A0A5S4GJ81"/>
<accession>A0A5S4GJ81</accession>
<proteinExistence type="predicted"/>
<dbReference type="InterPro" id="IPR029058">
    <property type="entry name" value="AB_hydrolase_fold"/>
</dbReference>
<dbReference type="Proteomes" id="UP000306628">
    <property type="component" value="Unassembled WGS sequence"/>
</dbReference>
<dbReference type="Gene3D" id="3.40.50.1820">
    <property type="entry name" value="alpha/beta hydrolase"/>
    <property type="match status" value="1"/>
</dbReference>
<organism evidence="1 2">
    <name type="scientific">Nonomuraea zeae</name>
    <dbReference type="NCBI Taxonomy" id="1642303"/>
    <lineage>
        <taxon>Bacteria</taxon>
        <taxon>Bacillati</taxon>
        <taxon>Actinomycetota</taxon>
        <taxon>Actinomycetes</taxon>
        <taxon>Streptosporangiales</taxon>
        <taxon>Streptosporangiaceae</taxon>
        <taxon>Nonomuraea</taxon>
    </lineage>
</organism>
<evidence type="ECO:0000313" key="1">
    <source>
        <dbReference type="EMBL" id="TMR32975.1"/>
    </source>
</evidence>
<protein>
    <recommendedName>
        <fullName evidence="3">1-alkyl-2-acetylglycerophosphocholine esterase</fullName>
    </recommendedName>
</protein>
<evidence type="ECO:0008006" key="3">
    <source>
        <dbReference type="Google" id="ProtNLM"/>
    </source>
</evidence>
<comment type="caution">
    <text evidence="1">The sequence shown here is derived from an EMBL/GenBank/DDBJ whole genome shotgun (WGS) entry which is preliminary data.</text>
</comment>
<keyword evidence="2" id="KW-1185">Reference proteome</keyword>
<sequence length="80" mass="8961">MTGWKRWIVVTDSDHQAFTDIPLMGPPLGIKPAKCSAAIARPYVAAFLDQHRKARRQPLLDKPSTQYPEVKLCPEKCGQS</sequence>
<gene>
    <name evidence="1" type="ORF">ETD85_21085</name>
</gene>
<evidence type="ECO:0000313" key="2">
    <source>
        <dbReference type="Proteomes" id="UP000306628"/>
    </source>
</evidence>